<evidence type="ECO:0000313" key="5">
    <source>
        <dbReference type="Proteomes" id="UP001218218"/>
    </source>
</evidence>
<dbReference type="SUPFAM" id="SSF48403">
    <property type="entry name" value="Ankyrin repeat"/>
    <property type="match status" value="1"/>
</dbReference>
<reference evidence="4" key="1">
    <citation type="submission" date="2023-03" db="EMBL/GenBank/DDBJ databases">
        <title>Massive genome expansion in bonnet fungi (Mycena s.s.) driven by repeated elements and novel gene families across ecological guilds.</title>
        <authorList>
            <consortium name="Lawrence Berkeley National Laboratory"/>
            <person name="Harder C.B."/>
            <person name="Miyauchi S."/>
            <person name="Viragh M."/>
            <person name="Kuo A."/>
            <person name="Thoen E."/>
            <person name="Andreopoulos B."/>
            <person name="Lu D."/>
            <person name="Skrede I."/>
            <person name="Drula E."/>
            <person name="Henrissat B."/>
            <person name="Morin E."/>
            <person name="Kohler A."/>
            <person name="Barry K."/>
            <person name="LaButti K."/>
            <person name="Morin E."/>
            <person name="Salamov A."/>
            <person name="Lipzen A."/>
            <person name="Mereny Z."/>
            <person name="Hegedus B."/>
            <person name="Baldrian P."/>
            <person name="Stursova M."/>
            <person name="Weitz H."/>
            <person name="Taylor A."/>
            <person name="Grigoriev I.V."/>
            <person name="Nagy L.G."/>
            <person name="Martin F."/>
            <person name="Kauserud H."/>
        </authorList>
    </citation>
    <scope>NUCLEOTIDE SEQUENCE</scope>
    <source>
        <strain evidence="4">CBHHK002</strain>
    </source>
</reference>
<feature type="repeat" description="ANK" evidence="3">
    <location>
        <begin position="22"/>
        <end position="54"/>
    </location>
</feature>
<dbReference type="InterPro" id="IPR002110">
    <property type="entry name" value="Ankyrin_rpt"/>
</dbReference>
<keyword evidence="1" id="KW-0677">Repeat</keyword>
<dbReference type="InterPro" id="IPR036770">
    <property type="entry name" value="Ankyrin_rpt-contain_sf"/>
</dbReference>
<dbReference type="AlphaFoldDB" id="A0AAD7AH10"/>
<dbReference type="Proteomes" id="UP001218218">
    <property type="component" value="Unassembled WGS sequence"/>
</dbReference>
<organism evidence="4 5">
    <name type="scientific">Mycena albidolilacea</name>
    <dbReference type="NCBI Taxonomy" id="1033008"/>
    <lineage>
        <taxon>Eukaryota</taxon>
        <taxon>Fungi</taxon>
        <taxon>Dikarya</taxon>
        <taxon>Basidiomycota</taxon>
        <taxon>Agaricomycotina</taxon>
        <taxon>Agaricomycetes</taxon>
        <taxon>Agaricomycetidae</taxon>
        <taxon>Agaricales</taxon>
        <taxon>Marasmiineae</taxon>
        <taxon>Mycenaceae</taxon>
        <taxon>Mycena</taxon>
    </lineage>
</organism>
<dbReference type="PANTHER" id="PTHR24171:SF10">
    <property type="entry name" value="ANKYRIN REPEAT DOMAIN-CONTAINING PROTEIN 29-LIKE"/>
    <property type="match status" value="1"/>
</dbReference>
<feature type="non-terminal residue" evidence="4">
    <location>
        <position position="1"/>
    </location>
</feature>
<evidence type="ECO:0000256" key="1">
    <source>
        <dbReference type="ARBA" id="ARBA00022737"/>
    </source>
</evidence>
<keyword evidence="5" id="KW-1185">Reference proteome</keyword>
<feature type="non-terminal residue" evidence="4">
    <location>
        <position position="56"/>
    </location>
</feature>
<dbReference type="Pfam" id="PF12796">
    <property type="entry name" value="Ank_2"/>
    <property type="match status" value="1"/>
</dbReference>
<dbReference type="PANTHER" id="PTHR24171">
    <property type="entry name" value="ANKYRIN REPEAT DOMAIN-CONTAINING PROTEIN 39-RELATED"/>
    <property type="match status" value="1"/>
</dbReference>
<name>A0AAD7AH10_9AGAR</name>
<dbReference type="PROSITE" id="PS50088">
    <property type="entry name" value="ANK_REPEAT"/>
    <property type="match status" value="1"/>
</dbReference>
<comment type="caution">
    <text evidence="4">The sequence shown here is derived from an EMBL/GenBank/DDBJ whole genome shotgun (WGS) entry which is preliminary data.</text>
</comment>
<evidence type="ECO:0000313" key="4">
    <source>
        <dbReference type="EMBL" id="KAJ7358190.1"/>
    </source>
</evidence>
<accession>A0AAD7AH10</accession>
<dbReference type="Gene3D" id="1.25.40.20">
    <property type="entry name" value="Ankyrin repeat-containing domain"/>
    <property type="match status" value="1"/>
</dbReference>
<dbReference type="EMBL" id="JARIHO010000007">
    <property type="protein sequence ID" value="KAJ7358190.1"/>
    <property type="molecule type" value="Genomic_DNA"/>
</dbReference>
<evidence type="ECO:0000256" key="3">
    <source>
        <dbReference type="PROSITE-ProRule" id="PRU00023"/>
    </source>
</evidence>
<dbReference type="PROSITE" id="PS50297">
    <property type="entry name" value="ANK_REP_REGION"/>
    <property type="match status" value="1"/>
</dbReference>
<keyword evidence="2 3" id="KW-0040">ANK repeat</keyword>
<gene>
    <name evidence="4" type="ORF">DFH08DRAFT_673480</name>
</gene>
<evidence type="ECO:0000256" key="2">
    <source>
        <dbReference type="ARBA" id="ARBA00023043"/>
    </source>
</evidence>
<protein>
    <recommendedName>
        <fullName evidence="6">Ankyrin</fullName>
    </recommendedName>
</protein>
<proteinExistence type="predicted"/>
<sequence length="56" mass="5619">GHTAIVSILFEKGADINAAGGHYGSPLQAAAALGHKEIVGIFLEKGANVNAAGVEY</sequence>
<evidence type="ECO:0008006" key="6">
    <source>
        <dbReference type="Google" id="ProtNLM"/>
    </source>
</evidence>